<dbReference type="GO" id="GO:0050265">
    <property type="term" value="F:RNA uridylyltransferase activity"/>
    <property type="evidence" value="ECO:0007669"/>
    <property type="project" value="TreeGrafter"/>
</dbReference>
<dbReference type="EMBL" id="BTGU01000012">
    <property type="protein sequence ID" value="GMN41435.1"/>
    <property type="molecule type" value="Genomic_DNA"/>
</dbReference>
<feature type="compositionally biased region" description="Polar residues" evidence="1">
    <location>
        <begin position="419"/>
        <end position="443"/>
    </location>
</feature>
<feature type="compositionally biased region" description="Polar residues" evidence="1">
    <location>
        <begin position="457"/>
        <end position="477"/>
    </location>
</feature>
<evidence type="ECO:0000256" key="1">
    <source>
        <dbReference type="SAM" id="MobiDB-lite"/>
    </source>
</evidence>
<organism evidence="3 4">
    <name type="scientific">Ficus carica</name>
    <name type="common">Common fig</name>
    <dbReference type="NCBI Taxonomy" id="3494"/>
    <lineage>
        <taxon>Eukaryota</taxon>
        <taxon>Viridiplantae</taxon>
        <taxon>Streptophyta</taxon>
        <taxon>Embryophyta</taxon>
        <taxon>Tracheophyta</taxon>
        <taxon>Spermatophyta</taxon>
        <taxon>Magnoliopsida</taxon>
        <taxon>eudicotyledons</taxon>
        <taxon>Gunneridae</taxon>
        <taxon>Pentapetalae</taxon>
        <taxon>rosids</taxon>
        <taxon>fabids</taxon>
        <taxon>Rosales</taxon>
        <taxon>Moraceae</taxon>
        <taxon>Ficeae</taxon>
        <taxon>Ficus</taxon>
    </lineage>
</organism>
<reference evidence="3" key="1">
    <citation type="submission" date="2023-07" db="EMBL/GenBank/DDBJ databases">
        <title>draft genome sequence of fig (Ficus carica).</title>
        <authorList>
            <person name="Takahashi T."/>
            <person name="Nishimura K."/>
        </authorList>
    </citation>
    <scope>NUCLEOTIDE SEQUENCE</scope>
</reference>
<proteinExistence type="predicted"/>
<dbReference type="GO" id="GO:0031123">
    <property type="term" value="P:RNA 3'-end processing"/>
    <property type="evidence" value="ECO:0007669"/>
    <property type="project" value="TreeGrafter"/>
</dbReference>
<dbReference type="Proteomes" id="UP001187192">
    <property type="component" value="Unassembled WGS sequence"/>
</dbReference>
<evidence type="ECO:0000313" key="3">
    <source>
        <dbReference type="EMBL" id="GMN41435.1"/>
    </source>
</evidence>
<dbReference type="Gene3D" id="1.10.1410.10">
    <property type="match status" value="1"/>
</dbReference>
<gene>
    <name evidence="3" type="ORF">TIFTF001_010652</name>
</gene>
<dbReference type="Pfam" id="PF22600">
    <property type="entry name" value="MTPAP-like_central"/>
    <property type="match status" value="1"/>
</dbReference>
<keyword evidence="4" id="KW-1185">Reference proteome</keyword>
<comment type="caution">
    <text evidence="3">The sequence shown here is derived from an EMBL/GenBank/DDBJ whole genome shotgun (WGS) entry which is preliminary data.</text>
</comment>
<dbReference type="AlphaFoldDB" id="A0AA87ZXD1"/>
<feature type="region of interest" description="Disordered" evidence="1">
    <location>
        <begin position="391"/>
        <end position="483"/>
    </location>
</feature>
<dbReference type="SUPFAM" id="SSF81301">
    <property type="entry name" value="Nucleotidyltransferase"/>
    <property type="match status" value="1"/>
</dbReference>
<dbReference type="InterPro" id="IPR054708">
    <property type="entry name" value="MTPAP-like_central"/>
</dbReference>
<dbReference type="InterPro" id="IPR043519">
    <property type="entry name" value="NT_sf"/>
</dbReference>
<dbReference type="Gene3D" id="3.30.460.10">
    <property type="entry name" value="Beta Polymerase, domain 2"/>
    <property type="match status" value="1"/>
</dbReference>
<evidence type="ECO:0000259" key="2">
    <source>
        <dbReference type="Pfam" id="PF22600"/>
    </source>
</evidence>
<dbReference type="PANTHER" id="PTHR12271:SF123">
    <property type="entry name" value="PROTEIN HESO1"/>
    <property type="match status" value="1"/>
</dbReference>
<dbReference type="CDD" id="cd05402">
    <property type="entry name" value="NT_PAP_TUTase"/>
    <property type="match status" value="1"/>
</dbReference>
<feature type="domain" description="Poly(A) RNA polymerase mitochondrial-like central palm" evidence="2">
    <location>
        <begin position="8"/>
        <end position="153"/>
    </location>
</feature>
<dbReference type="SUPFAM" id="SSF81631">
    <property type="entry name" value="PAP/OAS1 substrate-binding domain"/>
    <property type="match status" value="1"/>
</dbReference>
<dbReference type="PANTHER" id="PTHR12271">
    <property type="entry name" value="POLY A POLYMERASE CID PAP -RELATED"/>
    <property type="match status" value="1"/>
</dbReference>
<protein>
    <recommendedName>
        <fullName evidence="2">Poly(A) RNA polymerase mitochondrial-like central palm domain-containing protein</fullName>
    </recommendedName>
</protein>
<dbReference type="Gramene" id="FCD_00015765-RA">
    <property type="protein sequence ID" value="FCD_00015765-RA:cds"/>
    <property type="gene ID" value="FCD_00015765"/>
</dbReference>
<name>A0AA87ZXD1_FICCA</name>
<evidence type="ECO:0000313" key="4">
    <source>
        <dbReference type="Proteomes" id="UP001187192"/>
    </source>
</evidence>
<accession>A0AA87ZXD1</accession>
<sequence>MNANGVLLDHTLREILSVLQPVTDDWVARFQVIDELRRVVESIESLRVSCYFEGATVEPFGSFVSNLFTRWGDLDISIELANGSFISSSGKKHRQQLLRAVMKAMRQRGGWNKYQCIPNARVPILKVQSNIQNISCDVSVDNLIGQMKSKMLLWINEIDTRFRDMVLLVKEWAKAHKINNPRSGTFNSYSLCLLVVFHFQTCAPAIFPPLKDIYPGNIADDLQGLRANIERHIAETCAANVARFRSERGRAVNQSSLSDLFISFLQKFSNINLRASELGICPFTGQWEHISRNTRWLPRTYAIFVIPIEIEDPFEHPANSARAVNANQLAKISEAFELTYRRLISSNQNPSAFLSVLVQQQTSQLRNPRFNPPSGNQPTHPQWQTTNYLQLQNTPYGGGHRQPMHSRPQVAPRVAATHPPQTQRQTTNHSQSQNTPNGGSSHRQPMRPQLQAAQRVAYSSTRGPSVQTHRVRGQQTWRPKAGT</sequence>